<proteinExistence type="predicted"/>
<feature type="region of interest" description="Disordered" evidence="1">
    <location>
        <begin position="93"/>
        <end position="155"/>
    </location>
</feature>
<evidence type="ECO:0008006" key="5">
    <source>
        <dbReference type="Google" id="ProtNLM"/>
    </source>
</evidence>
<evidence type="ECO:0000313" key="3">
    <source>
        <dbReference type="EMBL" id="PTB47602.1"/>
    </source>
</evidence>
<keyword evidence="2" id="KW-0732">Signal</keyword>
<dbReference type="GeneID" id="36625131"/>
<dbReference type="AlphaFoldDB" id="A0A2T3ZS44"/>
<sequence length="195" mass="19554">MLWLFYTTSILAVLCTPAAASVESRDFACGNGMGQIQSLKNNVCCPGVMKTAPGKTYCCIGGTNDNCGQVTCFTDLSSCQHTVDVDSPDYKDQIQKLTGKKPPSASGGSNSGSGSSSSSGESGSSSATTLSACSASGSSTSPTSPPTIAASATSESITSSTLAPTANHKNTAVEVKAALTAVIGVAVAQTVWYAL</sequence>
<feature type="chain" id="PRO_5015600941" description="Hydrophobin" evidence="2">
    <location>
        <begin position="21"/>
        <end position="195"/>
    </location>
</feature>
<evidence type="ECO:0000256" key="2">
    <source>
        <dbReference type="SAM" id="SignalP"/>
    </source>
</evidence>
<reference evidence="3 4" key="1">
    <citation type="submission" date="2016-07" db="EMBL/GenBank/DDBJ databases">
        <title>Multiple horizontal gene transfer events from other fungi enriched the ability of initially mycotrophic Trichoderma (Ascomycota) to feed on dead plant biomass.</title>
        <authorList>
            <consortium name="DOE Joint Genome Institute"/>
            <person name="Aerts A."/>
            <person name="Atanasova L."/>
            <person name="Chenthamara K."/>
            <person name="Zhang J."/>
            <person name="Grujic M."/>
            <person name="Henrissat B."/>
            <person name="Kuo A."/>
            <person name="Salamov A."/>
            <person name="Lipzen A."/>
            <person name="Labutti K."/>
            <person name="Barry K."/>
            <person name="Miao Y."/>
            <person name="Rahimi M.J."/>
            <person name="Shen Q."/>
            <person name="Grigoriev I.V."/>
            <person name="Kubicek C.P."/>
            <person name="Druzhinina I.S."/>
        </authorList>
    </citation>
    <scope>NUCLEOTIDE SEQUENCE [LARGE SCALE GENOMIC DNA]</scope>
    <source>
        <strain evidence="3 4">CBS 226.95</strain>
    </source>
</reference>
<dbReference type="EMBL" id="KZ679713">
    <property type="protein sequence ID" value="PTB47602.1"/>
    <property type="molecule type" value="Genomic_DNA"/>
</dbReference>
<dbReference type="Proteomes" id="UP000241690">
    <property type="component" value="Unassembled WGS sequence"/>
</dbReference>
<gene>
    <name evidence="3" type="ORF">M431DRAFT_488463</name>
</gene>
<evidence type="ECO:0000313" key="4">
    <source>
        <dbReference type="Proteomes" id="UP000241690"/>
    </source>
</evidence>
<evidence type="ECO:0000256" key="1">
    <source>
        <dbReference type="SAM" id="MobiDB-lite"/>
    </source>
</evidence>
<keyword evidence="4" id="KW-1185">Reference proteome</keyword>
<feature type="signal peptide" evidence="2">
    <location>
        <begin position="1"/>
        <end position="20"/>
    </location>
</feature>
<organism evidence="3 4">
    <name type="scientific">Trichoderma harzianum CBS 226.95</name>
    <dbReference type="NCBI Taxonomy" id="983964"/>
    <lineage>
        <taxon>Eukaryota</taxon>
        <taxon>Fungi</taxon>
        <taxon>Dikarya</taxon>
        <taxon>Ascomycota</taxon>
        <taxon>Pezizomycotina</taxon>
        <taxon>Sordariomycetes</taxon>
        <taxon>Hypocreomycetidae</taxon>
        <taxon>Hypocreales</taxon>
        <taxon>Hypocreaceae</taxon>
        <taxon>Trichoderma</taxon>
    </lineage>
</organism>
<protein>
    <recommendedName>
        <fullName evidence="5">Hydrophobin</fullName>
    </recommendedName>
</protein>
<accession>A0A2T3ZS44</accession>
<feature type="compositionally biased region" description="Low complexity" evidence="1">
    <location>
        <begin position="102"/>
        <end position="155"/>
    </location>
</feature>
<dbReference type="RefSeq" id="XP_024767279.1">
    <property type="nucleotide sequence ID" value="XM_024916562.1"/>
</dbReference>
<name>A0A2T3ZS44_TRIHA</name>